<dbReference type="Gene3D" id="3.30.230.10">
    <property type="match status" value="1"/>
</dbReference>
<dbReference type="SUPFAM" id="SSF55060">
    <property type="entry name" value="GHMP Kinase, C-terminal domain"/>
    <property type="match status" value="1"/>
</dbReference>
<gene>
    <name evidence="9" type="primary">ispE</name>
    <name evidence="12" type="ORF">BKA15_001887</name>
</gene>
<protein>
    <recommendedName>
        <fullName evidence="3 9">4-diphosphocytidyl-2-C-methyl-D-erythritol kinase</fullName>
        <shortName evidence="9">CMK</shortName>
        <ecNumber evidence="2 9">2.7.1.148</ecNumber>
    </recommendedName>
    <alternativeName>
        <fullName evidence="8 9">4-(cytidine-5'-diphospho)-2-C-methyl-D-erythritol kinase</fullName>
    </alternativeName>
</protein>
<dbReference type="GO" id="GO:0016114">
    <property type="term" value="P:terpenoid biosynthetic process"/>
    <property type="evidence" value="ECO:0007669"/>
    <property type="project" value="UniProtKB-UniRule"/>
</dbReference>
<feature type="domain" description="GHMP kinase N-terminal" evidence="10">
    <location>
        <begin position="76"/>
        <end position="154"/>
    </location>
</feature>
<evidence type="ECO:0000256" key="5">
    <source>
        <dbReference type="ARBA" id="ARBA00022741"/>
    </source>
</evidence>
<dbReference type="InterPro" id="IPR013750">
    <property type="entry name" value="GHMP_kinase_C_dom"/>
</dbReference>
<comment type="function">
    <text evidence="9">Catalyzes the phosphorylation of the position 2 hydroxy group of 4-diphosphocytidyl-2C-methyl-D-erythritol.</text>
</comment>
<evidence type="ECO:0000256" key="4">
    <source>
        <dbReference type="ARBA" id="ARBA00022679"/>
    </source>
</evidence>
<dbReference type="PANTHER" id="PTHR43527">
    <property type="entry name" value="4-DIPHOSPHOCYTIDYL-2-C-METHYL-D-ERYTHRITOL KINASE, CHLOROPLASTIC"/>
    <property type="match status" value="1"/>
</dbReference>
<feature type="active site" evidence="9">
    <location>
        <position position="17"/>
    </location>
</feature>
<organism evidence="12 13">
    <name type="scientific">Microlunatus parietis</name>
    <dbReference type="NCBI Taxonomy" id="682979"/>
    <lineage>
        <taxon>Bacteria</taxon>
        <taxon>Bacillati</taxon>
        <taxon>Actinomycetota</taxon>
        <taxon>Actinomycetes</taxon>
        <taxon>Propionibacteriales</taxon>
        <taxon>Propionibacteriaceae</taxon>
        <taxon>Microlunatus</taxon>
    </lineage>
</organism>
<keyword evidence="5 9" id="KW-0547">Nucleotide-binding</keyword>
<evidence type="ECO:0000313" key="12">
    <source>
        <dbReference type="EMBL" id="NYE70558.1"/>
    </source>
</evidence>
<reference evidence="12 13" key="1">
    <citation type="submission" date="2020-07" db="EMBL/GenBank/DDBJ databases">
        <title>Sequencing the genomes of 1000 actinobacteria strains.</title>
        <authorList>
            <person name="Klenk H.-P."/>
        </authorList>
    </citation>
    <scope>NUCLEOTIDE SEQUENCE [LARGE SCALE GENOMIC DNA]</scope>
    <source>
        <strain evidence="12 13">DSM 22083</strain>
    </source>
</reference>
<keyword evidence="13" id="KW-1185">Reference proteome</keyword>
<comment type="similarity">
    <text evidence="1 9">Belongs to the GHMP kinase family. IspE subfamily.</text>
</comment>
<evidence type="ECO:0000256" key="3">
    <source>
        <dbReference type="ARBA" id="ARBA00017473"/>
    </source>
</evidence>
<comment type="catalytic activity">
    <reaction evidence="9">
        <text>4-CDP-2-C-methyl-D-erythritol + ATP = 4-CDP-2-C-methyl-D-erythritol 2-phosphate + ADP + H(+)</text>
        <dbReference type="Rhea" id="RHEA:18437"/>
        <dbReference type="ChEBI" id="CHEBI:15378"/>
        <dbReference type="ChEBI" id="CHEBI:30616"/>
        <dbReference type="ChEBI" id="CHEBI:57823"/>
        <dbReference type="ChEBI" id="CHEBI:57919"/>
        <dbReference type="ChEBI" id="CHEBI:456216"/>
        <dbReference type="EC" id="2.7.1.148"/>
    </reaction>
</comment>
<evidence type="ECO:0000259" key="11">
    <source>
        <dbReference type="Pfam" id="PF08544"/>
    </source>
</evidence>
<dbReference type="AlphaFoldDB" id="A0A7Y9LB84"/>
<dbReference type="InterPro" id="IPR006204">
    <property type="entry name" value="GHMP_kinase_N_dom"/>
</dbReference>
<keyword evidence="4 9" id="KW-0808">Transferase</keyword>
<name>A0A7Y9LB84_9ACTN</name>
<keyword evidence="7 9" id="KW-0067">ATP-binding</keyword>
<dbReference type="UniPathway" id="UPA00056">
    <property type="reaction ID" value="UER00094"/>
</dbReference>
<dbReference type="NCBIfam" id="NF002870">
    <property type="entry name" value="PRK03188.1"/>
    <property type="match status" value="1"/>
</dbReference>
<dbReference type="GO" id="GO:0019288">
    <property type="term" value="P:isopentenyl diphosphate biosynthetic process, methylerythritol 4-phosphate pathway"/>
    <property type="evidence" value="ECO:0007669"/>
    <property type="project" value="UniProtKB-UniRule"/>
</dbReference>
<dbReference type="SUPFAM" id="SSF54211">
    <property type="entry name" value="Ribosomal protein S5 domain 2-like"/>
    <property type="match status" value="1"/>
</dbReference>
<dbReference type="Pfam" id="PF00288">
    <property type="entry name" value="GHMP_kinases_N"/>
    <property type="match status" value="1"/>
</dbReference>
<dbReference type="HAMAP" id="MF_00061">
    <property type="entry name" value="IspE"/>
    <property type="match status" value="1"/>
</dbReference>
<evidence type="ECO:0000256" key="8">
    <source>
        <dbReference type="ARBA" id="ARBA00032554"/>
    </source>
</evidence>
<dbReference type="PANTHER" id="PTHR43527:SF2">
    <property type="entry name" value="4-DIPHOSPHOCYTIDYL-2-C-METHYL-D-ERYTHRITOL KINASE, CHLOROPLASTIC"/>
    <property type="match status" value="1"/>
</dbReference>
<evidence type="ECO:0000256" key="1">
    <source>
        <dbReference type="ARBA" id="ARBA00009684"/>
    </source>
</evidence>
<dbReference type="InterPro" id="IPR014721">
    <property type="entry name" value="Ribsml_uS5_D2-typ_fold_subgr"/>
</dbReference>
<evidence type="ECO:0000256" key="9">
    <source>
        <dbReference type="HAMAP-Rule" id="MF_00061"/>
    </source>
</evidence>
<dbReference type="Gene3D" id="3.30.70.890">
    <property type="entry name" value="GHMP kinase, C-terminal domain"/>
    <property type="match status" value="1"/>
</dbReference>
<keyword evidence="9" id="KW-0414">Isoprene biosynthesis</keyword>
<accession>A0A7Y9LB84</accession>
<evidence type="ECO:0000313" key="13">
    <source>
        <dbReference type="Proteomes" id="UP000569914"/>
    </source>
</evidence>
<dbReference type="InterPro" id="IPR004424">
    <property type="entry name" value="IspE"/>
</dbReference>
<dbReference type="GO" id="GO:0050515">
    <property type="term" value="F:4-(cytidine 5'-diphospho)-2-C-methyl-D-erythritol kinase activity"/>
    <property type="evidence" value="ECO:0007669"/>
    <property type="project" value="UniProtKB-UniRule"/>
</dbReference>
<comment type="pathway">
    <text evidence="9">Isoprenoid biosynthesis; isopentenyl diphosphate biosynthesis via DXP pathway; isopentenyl diphosphate from 1-deoxy-D-xylulose 5-phosphate: step 3/6.</text>
</comment>
<dbReference type="Proteomes" id="UP000569914">
    <property type="component" value="Unassembled WGS sequence"/>
</dbReference>
<evidence type="ECO:0000259" key="10">
    <source>
        <dbReference type="Pfam" id="PF00288"/>
    </source>
</evidence>
<dbReference type="Pfam" id="PF08544">
    <property type="entry name" value="GHMP_kinases_C"/>
    <property type="match status" value="1"/>
</dbReference>
<feature type="binding site" evidence="9">
    <location>
        <begin position="104"/>
        <end position="114"/>
    </location>
    <ligand>
        <name>ATP</name>
        <dbReference type="ChEBI" id="CHEBI:30616"/>
    </ligand>
</feature>
<keyword evidence="6 9" id="KW-0418">Kinase</keyword>
<dbReference type="NCBIfam" id="TIGR00154">
    <property type="entry name" value="ispE"/>
    <property type="match status" value="1"/>
</dbReference>
<dbReference type="InterPro" id="IPR020568">
    <property type="entry name" value="Ribosomal_Su5_D2-typ_SF"/>
</dbReference>
<proteinExistence type="inferred from homology"/>
<feature type="domain" description="GHMP kinase C-terminal" evidence="11">
    <location>
        <begin position="212"/>
        <end position="284"/>
    </location>
</feature>
<dbReference type="EMBL" id="JACCBU010000001">
    <property type="protein sequence ID" value="NYE70558.1"/>
    <property type="molecule type" value="Genomic_DNA"/>
</dbReference>
<dbReference type="EC" id="2.7.1.148" evidence="2 9"/>
<dbReference type="GO" id="GO:0005524">
    <property type="term" value="F:ATP binding"/>
    <property type="evidence" value="ECO:0007669"/>
    <property type="project" value="UniProtKB-UniRule"/>
</dbReference>
<sequence>MVAALPPTGVRVRVPAKINLALKVGPPREDGFHPLATVFHAVSLYDELIAEPAPAGEFTVEVTGDDAELVPTDDTNLAVRAARRLAEAYAPAEGARLSIKKTIPVAGGLAGGSANGAAALVACAELWALDLEQEELLALAAELGSDVPFALVGGTAIGSGRGERLVPALARGCYHWVLAFSDEGLSTPKVYGRYDDLGGLTAPQPTVSDELMNALRAGDAAALGAALDNDLQPAALTLRPRLRRVIDTGLDLGALGAVVSGSGPTVAFLAGSESAAIELSVGLSSEGICRTVRRAVGPVHGARVVT</sequence>
<dbReference type="PIRSF" id="PIRSF010376">
    <property type="entry name" value="IspE"/>
    <property type="match status" value="1"/>
</dbReference>
<feature type="active site" evidence="9">
    <location>
        <position position="146"/>
    </location>
</feature>
<comment type="caution">
    <text evidence="12">The sequence shown here is derived from an EMBL/GenBank/DDBJ whole genome shotgun (WGS) entry which is preliminary data.</text>
</comment>
<dbReference type="RefSeq" id="WP_179750124.1">
    <property type="nucleotide sequence ID" value="NZ_JACCBU010000001.1"/>
</dbReference>
<evidence type="ECO:0000256" key="7">
    <source>
        <dbReference type="ARBA" id="ARBA00022840"/>
    </source>
</evidence>
<evidence type="ECO:0000256" key="2">
    <source>
        <dbReference type="ARBA" id="ARBA00012052"/>
    </source>
</evidence>
<dbReference type="InterPro" id="IPR036554">
    <property type="entry name" value="GHMP_kinase_C_sf"/>
</dbReference>
<evidence type="ECO:0000256" key="6">
    <source>
        <dbReference type="ARBA" id="ARBA00022777"/>
    </source>
</evidence>